<dbReference type="OrthoDB" id="264096at2"/>
<proteinExistence type="predicted"/>
<dbReference type="AlphaFoldDB" id="D3F8K3"/>
<feature type="region of interest" description="Disordered" evidence="1">
    <location>
        <begin position="407"/>
        <end position="426"/>
    </location>
</feature>
<dbReference type="eggNOG" id="COG0680">
    <property type="taxonomic scope" value="Bacteria"/>
</dbReference>
<dbReference type="HOGENOM" id="CLU_048874_0_0_11"/>
<keyword evidence="3" id="KW-1185">Reference proteome</keyword>
<accession>D3F8K3</accession>
<dbReference type="Proteomes" id="UP000008229">
    <property type="component" value="Chromosome"/>
</dbReference>
<protein>
    <submittedName>
        <fullName evidence="2">Uncharacterized protein</fullName>
    </submittedName>
</protein>
<dbReference type="STRING" id="469383.Cwoe_2545"/>
<name>D3F8K3_CONWI</name>
<organism evidence="2 3">
    <name type="scientific">Conexibacter woesei (strain DSM 14684 / CCUG 47730 / CIP 108061 / JCM 11494 / NBRC 100937 / ID131577)</name>
    <dbReference type="NCBI Taxonomy" id="469383"/>
    <lineage>
        <taxon>Bacteria</taxon>
        <taxon>Bacillati</taxon>
        <taxon>Actinomycetota</taxon>
        <taxon>Thermoleophilia</taxon>
        <taxon>Solirubrobacterales</taxon>
        <taxon>Conexibacteraceae</taxon>
        <taxon>Conexibacter</taxon>
    </lineage>
</organism>
<evidence type="ECO:0000256" key="1">
    <source>
        <dbReference type="SAM" id="MobiDB-lite"/>
    </source>
</evidence>
<dbReference type="KEGG" id="cwo:Cwoe_2545"/>
<dbReference type="EMBL" id="CP001854">
    <property type="protein sequence ID" value="ADB50967.1"/>
    <property type="molecule type" value="Genomic_DNA"/>
</dbReference>
<sequence>MSDQLETLVRTLLWEGYALYPYTPGATKNATPTPFGIVYPPVYAAASPTTFDRIRVQAIAEGGDDATLAASVRFLEPSGERHVAVERRVELPATPLSALADEPVTAAFSFDAVEGRVRMAAQRFDGGLTRVTLCVHNSTPVADGLDRVGALRASLLSTHVVARVAGAGPAAGAGTSARAGGARFCSPVAPPEHAAGAVMTCTCVNTFPALASDADDVLLGAAIALPDHPRIAPESRGDLFDGTEIEEALLLHLHALSDGERAEIAEQDPAVREMLERAVRTTPADIVALHGRVTVRDPVAAAPAAPPAPPAPAGAQEVRGERQIVVDGVSYERGARVRLRPAEGRNAQDHLLRGRPATIERIYLDYEDRVHLCVTVDDDPGQELMRDIGRYLYFRPDEVELLRPAALSSIGRTRPEARSSGGEEGS</sequence>
<dbReference type="RefSeq" id="WP_012934018.1">
    <property type="nucleotide sequence ID" value="NC_013739.1"/>
</dbReference>
<evidence type="ECO:0000313" key="2">
    <source>
        <dbReference type="EMBL" id="ADB50967.1"/>
    </source>
</evidence>
<reference evidence="3" key="2">
    <citation type="submission" date="2010-01" db="EMBL/GenBank/DDBJ databases">
        <title>The complete genome of Conexibacter woesei DSM 14684.</title>
        <authorList>
            <consortium name="US DOE Joint Genome Institute (JGI-PGF)"/>
            <person name="Lucas S."/>
            <person name="Copeland A."/>
            <person name="Lapidus A."/>
            <person name="Glavina del Rio T."/>
            <person name="Dalin E."/>
            <person name="Tice H."/>
            <person name="Bruce D."/>
            <person name="Goodwin L."/>
            <person name="Pitluck S."/>
            <person name="Kyrpides N."/>
            <person name="Mavromatis K."/>
            <person name="Ivanova N."/>
            <person name="Mikhailova N."/>
            <person name="Chertkov O."/>
            <person name="Brettin T."/>
            <person name="Detter J.C."/>
            <person name="Han C."/>
            <person name="Larimer F."/>
            <person name="Land M."/>
            <person name="Hauser L."/>
            <person name="Markowitz V."/>
            <person name="Cheng J.-F."/>
            <person name="Hugenholtz P."/>
            <person name="Woyke T."/>
            <person name="Wu D."/>
            <person name="Pukall R."/>
            <person name="Steenblock K."/>
            <person name="Schneider S."/>
            <person name="Klenk H.-P."/>
            <person name="Eisen J.A."/>
        </authorList>
    </citation>
    <scope>NUCLEOTIDE SEQUENCE [LARGE SCALE GENOMIC DNA]</scope>
    <source>
        <strain evidence="3">DSM 14684 / CIP 108061 / JCM 11494 / NBRC 100937 / ID131577</strain>
    </source>
</reference>
<gene>
    <name evidence="2" type="ordered locus">Cwoe_2545</name>
</gene>
<evidence type="ECO:0000313" key="3">
    <source>
        <dbReference type="Proteomes" id="UP000008229"/>
    </source>
</evidence>
<reference evidence="2 3" key="1">
    <citation type="journal article" date="2010" name="Stand. Genomic Sci.">
        <title>Complete genome sequence of Conexibacter woesei type strain (ID131577).</title>
        <authorList>
            <person name="Pukall R."/>
            <person name="Lapidus A."/>
            <person name="Glavina Del Rio T."/>
            <person name="Copeland A."/>
            <person name="Tice H."/>
            <person name="Cheng J.-F."/>
            <person name="Lucas S."/>
            <person name="Chen F."/>
            <person name="Nolan M."/>
            <person name="Bruce D."/>
            <person name="Goodwin L."/>
            <person name="Pitluck S."/>
            <person name="Mavromatis K."/>
            <person name="Ivanova N."/>
            <person name="Ovchinnikova G."/>
            <person name="Pati A."/>
            <person name="Chen A."/>
            <person name="Palaniappan K."/>
            <person name="Land M."/>
            <person name="Hauser L."/>
            <person name="Chang Y.-J."/>
            <person name="Jeffries C.D."/>
            <person name="Chain P."/>
            <person name="Meincke L."/>
            <person name="Sims D."/>
            <person name="Brettin T."/>
            <person name="Detter J.C."/>
            <person name="Rohde M."/>
            <person name="Goeker M."/>
            <person name="Bristow J."/>
            <person name="Eisen J.A."/>
            <person name="Markowitz V."/>
            <person name="Kyrpides N.C."/>
            <person name="Klenk H.-P."/>
            <person name="Hugenholtz P."/>
        </authorList>
    </citation>
    <scope>NUCLEOTIDE SEQUENCE [LARGE SCALE GENOMIC DNA]</scope>
    <source>
        <strain evidence="3">DSM 14684 / CIP 108061 / JCM 11494 / NBRC 100937 / ID131577</strain>
    </source>
</reference>